<accession>A0ABS0PEL5</accession>
<dbReference type="PANTHER" id="PTHR45691">
    <property type="entry name" value="PROTEIN DIAPHANOUS"/>
    <property type="match status" value="1"/>
</dbReference>
<dbReference type="PROSITE" id="PS51208">
    <property type="entry name" value="AUTOTRANSPORTER"/>
    <property type="match status" value="1"/>
</dbReference>
<evidence type="ECO:0000313" key="3">
    <source>
        <dbReference type="EMBL" id="MBH5391745.1"/>
    </source>
</evidence>
<feature type="domain" description="Autotransporter" evidence="2">
    <location>
        <begin position="77"/>
        <end position="360"/>
    </location>
</feature>
<evidence type="ECO:0000313" key="4">
    <source>
        <dbReference type="Proteomes" id="UP001194539"/>
    </source>
</evidence>
<dbReference type="Pfam" id="PF03797">
    <property type="entry name" value="Autotransporter"/>
    <property type="match status" value="1"/>
</dbReference>
<dbReference type="SMART" id="SM00869">
    <property type="entry name" value="Autotransporter"/>
    <property type="match status" value="1"/>
</dbReference>
<comment type="caution">
    <text evidence="3">The sequence shown here is derived from an EMBL/GenBank/DDBJ whole genome shotgun (WGS) entry which is preliminary data.</text>
</comment>
<feature type="compositionally biased region" description="Pro residues" evidence="1">
    <location>
        <begin position="1"/>
        <end position="37"/>
    </location>
</feature>
<evidence type="ECO:0000259" key="2">
    <source>
        <dbReference type="PROSITE" id="PS51208"/>
    </source>
</evidence>
<dbReference type="NCBIfam" id="TIGR01414">
    <property type="entry name" value="autotrans_barl"/>
    <property type="match status" value="1"/>
</dbReference>
<dbReference type="InterPro" id="IPR036709">
    <property type="entry name" value="Autotransporte_beta_dom_sf"/>
</dbReference>
<protein>
    <submittedName>
        <fullName evidence="3">Autotransporter outer membrane beta-barrel domain-containing protein</fullName>
    </submittedName>
</protein>
<proteinExistence type="predicted"/>
<dbReference type="RefSeq" id="WP_197969372.1">
    <property type="nucleotide sequence ID" value="NZ_JACEGD010000056.1"/>
</dbReference>
<dbReference type="EMBL" id="JACEGD010000056">
    <property type="protein sequence ID" value="MBH5391745.1"/>
    <property type="molecule type" value="Genomic_DNA"/>
</dbReference>
<reference evidence="3 4" key="1">
    <citation type="submission" date="2020-07" db="EMBL/GenBank/DDBJ databases">
        <title>Bradyrhizobium diversity isolated from nodules of indigenous legumes of Western Australia.</title>
        <authorList>
            <person name="Klepa M.S."/>
        </authorList>
    </citation>
    <scope>NUCLEOTIDE SEQUENCE [LARGE SCALE GENOMIC DNA]</scope>
    <source>
        <strain evidence="3 4">CNPSo 4019</strain>
    </source>
</reference>
<name>A0ABS0PEL5_9BRAD</name>
<dbReference type="PANTHER" id="PTHR45691:SF6">
    <property type="entry name" value="PROTEIN DIAPHANOUS"/>
    <property type="match status" value="1"/>
</dbReference>
<dbReference type="SUPFAM" id="SSF103515">
    <property type="entry name" value="Autotransporter"/>
    <property type="match status" value="1"/>
</dbReference>
<dbReference type="InterPro" id="IPR006315">
    <property type="entry name" value="OM_autotransptr_brl_dom"/>
</dbReference>
<dbReference type="Gene3D" id="2.40.128.130">
    <property type="entry name" value="Autotransporter beta-domain"/>
    <property type="match status" value="1"/>
</dbReference>
<dbReference type="Proteomes" id="UP001194539">
    <property type="component" value="Unassembled WGS sequence"/>
</dbReference>
<gene>
    <name evidence="3" type="ORF">H1B27_36530</name>
</gene>
<keyword evidence="4" id="KW-1185">Reference proteome</keyword>
<feature type="region of interest" description="Disordered" evidence="1">
    <location>
        <begin position="1"/>
        <end position="38"/>
    </location>
</feature>
<organism evidence="3 4">
    <name type="scientific">Bradyrhizobium diversitatis</name>
    <dbReference type="NCBI Taxonomy" id="2755406"/>
    <lineage>
        <taxon>Bacteria</taxon>
        <taxon>Pseudomonadati</taxon>
        <taxon>Pseudomonadota</taxon>
        <taxon>Alphaproteobacteria</taxon>
        <taxon>Hyphomicrobiales</taxon>
        <taxon>Nitrobacteraceae</taxon>
        <taxon>Bradyrhizobium</taxon>
    </lineage>
</organism>
<dbReference type="InterPro" id="IPR005546">
    <property type="entry name" value="Autotransporte_beta"/>
</dbReference>
<dbReference type="InterPro" id="IPR051412">
    <property type="entry name" value="Formin_Homology_Diaphanous_sf"/>
</dbReference>
<evidence type="ECO:0000256" key="1">
    <source>
        <dbReference type="SAM" id="MobiDB-lite"/>
    </source>
</evidence>
<sequence length="360" mass="38010">MPPPPSGPPPPPPPPGPLPPPPPPPGPPPPSPPPPAIPLIRPEIPGYMLVPGMAQQMGIASVGTFHKRFGDQGLLNNSGKVDGAWMRVFGSTHEQQWNSSIPSLSYQLAPKIDGQIWGLQTGLDLFATDNAVGQSRAGIFYTHTEGSGTVYGNTLAAYGVRDGKFLLQGEGIGGYWTFVGDAGWYLDAVTNYTWLRGGASSDRKIGAAIDGGAFAASIEAGIPLAITKGWTIEPQGQVIAQRISPGSTNDQFSRIDYGSFNAVTGRLGVRMENNTVISGMPWQTFVSVDLWHNFSSTADVIFNDRNVIASLGGSSLGVRGGASVKVTSNISAFGAIEYTTNVDGEMRRGIGGNAGFRFKW</sequence>